<dbReference type="EMBL" id="JAQIZT010000009">
    <property type="protein sequence ID" value="KAJ6984731.1"/>
    <property type="molecule type" value="Genomic_DNA"/>
</dbReference>
<proteinExistence type="predicted"/>
<evidence type="ECO:0000256" key="1">
    <source>
        <dbReference type="SAM" id="Phobius"/>
    </source>
</evidence>
<keyword evidence="1" id="KW-1133">Transmembrane helix</keyword>
<keyword evidence="1" id="KW-0812">Transmembrane</keyword>
<keyword evidence="1" id="KW-0472">Membrane</keyword>
<reference evidence="2" key="1">
    <citation type="journal article" date="2023" name="Mol. Ecol. Resour.">
        <title>Chromosome-level genome assembly of a triploid poplar Populus alba 'Berolinensis'.</title>
        <authorList>
            <person name="Chen S."/>
            <person name="Yu Y."/>
            <person name="Wang X."/>
            <person name="Wang S."/>
            <person name="Zhang T."/>
            <person name="Zhou Y."/>
            <person name="He R."/>
            <person name="Meng N."/>
            <person name="Wang Y."/>
            <person name="Liu W."/>
            <person name="Liu Z."/>
            <person name="Liu J."/>
            <person name="Guo Q."/>
            <person name="Huang H."/>
            <person name="Sederoff R.R."/>
            <person name="Wang G."/>
            <person name="Qu G."/>
            <person name="Chen S."/>
        </authorList>
    </citation>
    <scope>NUCLEOTIDE SEQUENCE</scope>
    <source>
        <strain evidence="2">SC-2020</strain>
    </source>
</reference>
<feature type="transmembrane region" description="Helical" evidence="1">
    <location>
        <begin position="12"/>
        <end position="32"/>
    </location>
</feature>
<name>A0AAD6MFT1_9ROSI</name>
<comment type="caution">
    <text evidence="2">The sequence shown here is derived from an EMBL/GenBank/DDBJ whole genome shotgun (WGS) entry which is preliminary data.</text>
</comment>
<keyword evidence="3" id="KW-1185">Reference proteome</keyword>
<organism evidence="2 3">
    <name type="scientific">Populus alba x Populus x berolinensis</name>
    <dbReference type="NCBI Taxonomy" id="444605"/>
    <lineage>
        <taxon>Eukaryota</taxon>
        <taxon>Viridiplantae</taxon>
        <taxon>Streptophyta</taxon>
        <taxon>Embryophyta</taxon>
        <taxon>Tracheophyta</taxon>
        <taxon>Spermatophyta</taxon>
        <taxon>Magnoliopsida</taxon>
        <taxon>eudicotyledons</taxon>
        <taxon>Gunneridae</taxon>
        <taxon>Pentapetalae</taxon>
        <taxon>rosids</taxon>
        <taxon>fabids</taxon>
        <taxon>Malpighiales</taxon>
        <taxon>Salicaceae</taxon>
        <taxon>Saliceae</taxon>
        <taxon>Populus</taxon>
    </lineage>
</organism>
<sequence>MLMAWPPAQVIVPVGIIFILSGVIVINLIQVIHNYSSSSS</sequence>
<protein>
    <submittedName>
        <fullName evidence="2">Uncharacterized protein</fullName>
    </submittedName>
</protein>
<evidence type="ECO:0000313" key="3">
    <source>
        <dbReference type="Proteomes" id="UP001164929"/>
    </source>
</evidence>
<gene>
    <name evidence="2" type="ORF">NC653_022896</name>
</gene>
<dbReference type="AlphaFoldDB" id="A0AAD6MFT1"/>
<dbReference type="Proteomes" id="UP001164929">
    <property type="component" value="Chromosome 9"/>
</dbReference>
<evidence type="ECO:0000313" key="2">
    <source>
        <dbReference type="EMBL" id="KAJ6984731.1"/>
    </source>
</evidence>
<accession>A0AAD6MFT1</accession>